<keyword evidence="3" id="KW-1185">Reference proteome</keyword>
<name>A0ABU2GI50_9EURY</name>
<evidence type="ECO:0000313" key="2">
    <source>
        <dbReference type="EMBL" id="MDS0300490.1"/>
    </source>
</evidence>
<evidence type="ECO:0000313" key="3">
    <source>
        <dbReference type="Proteomes" id="UP001257060"/>
    </source>
</evidence>
<dbReference type="EMBL" id="JAMQOP010000003">
    <property type="protein sequence ID" value="MDS0300490.1"/>
    <property type="molecule type" value="Genomic_DNA"/>
</dbReference>
<protein>
    <submittedName>
        <fullName evidence="2">Uncharacterized protein</fullName>
    </submittedName>
</protein>
<comment type="caution">
    <text evidence="2">The sequence shown here is derived from an EMBL/GenBank/DDBJ whole genome shotgun (WGS) entry which is preliminary data.</text>
</comment>
<evidence type="ECO:0000256" key="1">
    <source>
        <dbReference type="SAM" id="Phobius"/>
    </source>
</evidence>
<keyword evidence="1" id="KW-0472">Membrane</keyword>
<proteinExistence type="predicted"/>
<organism evidence="2 3">
    <name type="scientific">Halogeometricum salsisoli</name>
    <dbReference type="NCBI Taxonomy" id="2950536"/>
    <lineage>
        <taxon>Archaea</taxon>
        <taxon>Methanobacteriati</taxon>
        <taxon>Methanobacteriota</taxon>
        <taxon>Stenosarchaea group</taxon>
        <taxon>Halobacteria</taxon>
        <taxon>Halobacteriales</taxon>
        <taxon>Haloferacaceae</taxon>
        <taxon>Halogeometricum</taxon>
    </lineage>
</organism>
<reference evidence="2 3" key="1">
    <citation type="submission" date="2022-06" db="EMBL/GenBank/DDBJ databases">
        <title>Halogeometricum sp. a new haloarchaeum isolate from saline soil.</title>
        <authorList>
            <person name="Strakova D."/>
            <person name="Galisteo C."/>
            <person name="Sanchez-Porro C."/>
            <person name="Ventosa A."/>
        </authorList>
    </citation>
    <scope>NUCLEOTIDE SEQUENCE [LARGE SCALE GENOMIC DNA]</scope>
    <source>
        <strain evidence="2 3">S1BR25-6</strain>
    </source>
</reference>
<keyword evidence="1" id="KW-1133">Transmembrane helix</keyword>
<sequence length="83" mass="8919">MPTQTHPLAFLLAYLADVSLSVAMPVSILILWRIAIGPLGVAESVVCVVVGLVGYVFARGVVLPRRLFVSREVDDAPKRPPPP</sequence>
<keyword evidence="1" id="KW-0812">Transmembrane</keyword>
<dbReference type="Proteomes" id="UP001257060">
    <property type="component" value="Unassembled WGS sequence"/>
</dbReference>
<dbReference type="RefSeq" id="WP_310925387.1">
    <property type="nucleotide sequence ID" value="NZ_JAMQOP010000003.1"/>
</dbReference>
<feature type="transmembrane region" description="Helical" evidence="1">
    <location>
        <begin position="41"/>
        <end position="62"/>
    </location>
</feature>
<gene>
    <name evidence="2" type="ORF">NDI76_17210</name>
</gene>
<accession>A0ABU2GI50</accession>
<feature type="transmembrane region" description="Helical" evidence="1">
    <location>
        <begin position="12"/>
        <end position="35"/>
    </location>
</feature>